<dbReference type="PROSITE" id="PS50283">
    <property type="entry name" value="NA_SOLUT_SYMP_3"/>
    <property type="match status" value="1"/>
</dbReference>
<dbReference type="AlphaFoldDB" id="D0MEN4"/>
<evidence type="ECO:0000256" key="4">
    <source>
        <dbReference type="ARBA" id="ARBA00022475"/>
    </source>
</evidence>
<feature type="transmembrane region" description="Helical" evidence="12">
    <location>
        <begin position="233"/>
        <end position="252"/>
    </location>
</feature>
<gene>
    <name evidence="13" type="ordered locus">Rmar_2384</name>
</gene>
<evidence type="ECO:0000256" key="7">
    <source>
        <dbReference type="ARBA" id="ARBA00023053"/>
    </source>
</evidence>
<comment type="similarity">
    <text evidence="2 11">Belongs to the sodium:solute symporter (SSF) (TC 2.A.21) family.</text>
</comment>
<feature type="transmembrane region" description="Helical" evidence="12">
    <location>
        <begin position="273"/>
        <end position="295"/>
    </location>
</feature>
<dbReference type="RefSeq" id="WP_012844872.1">
    <property type="nucleotide sequence ID" value="NC_013501.1"/>
</dbReference>
<evidence type="ECO:0000256" key="6">
    <source>
        <dbReference type="ARBA" id="ARBA00022989"/>
    </source>
</evidence>
<evidence type="ECO:0000256" key="11">
    <source>
        <dbReference type="RuleBase" id="RU362091"/>
    </source>
</evidence>
<comment type="subcellular location">
    <subcellularLocation>
        <location evidence="1">Cell membrane</location>
        <topology evidence="1">Multi-pass membrane protein</topology>
    </subcellularLocation>
</comment>
<keyword evidence="10" id="KW-0739">Sodium transport</keyword>
<feature type="transmembrane region" description="Helical" evidence="12">
    <location>
        <begin position="410"/>
        <end position="427"/>
    </location>
</feature>
<feature type="transmembrane region" description="Helical" evidence="12">
    <location>
        <begin position="82"/>
        <end position="100"/>
    </location>
</feature>
<dbReference type="InterPro" id="IPR051163">
    <property type="entry name" value="Sodium:Solute_Symporter_SSF"/>
</dbReference>
<dbReference type="Proteomes" id="UP000002221">
    <property type="component" value="Chromosome"/>
</dbReference>
<dbReference type="PANTHER" id="PTHR42985:SF47">
    <property type="entry name" value="INTEGRAL MEMBRANE TRANSPORT PROTEIN"/>
    <property type="match status" value="1"/>
</dbReference>
<keyword evidence="6 12" id="KW-1133">Transmembrane helix</keyword>
<dbReference type="PANTHER" id="PTHR42985">
    <property type="entry name" value="SODIUM-COUPLED MONOCARBOXYLATE TRANSPORTER"/>
    <property type="match status" value="1"/>
</dbReference>
<feature type="transmembrane region" description="Helical" evidence="12">
    <location>
        <begin position="44"/>
        <end position="70"/>
    </location>
</feature>
<feature type="transmembrane region" description="Helical" evidence="12">
    <location>
        <begin position="121"/>
        <end position="143"/>
    </location>
</feature>
<evidence type="ECO:0000256" key="3">
    <source>
        <dbReference type="ARBA" id="ARBA00022448"/>
    </source>
</evidence>
<dbReference type="STRING" id="518766.Rmar_2384"/>
<keyword evidence="14" id="KW-1185">Reference proteome</keyword>
<sequence length="530" mass="57721">MITILDYLIIGGYFLGLVLFSYVIGRRYAGRADYFLGGRRMPAWAIGASMMATQAGVISMISAPAFVALRPGGGLQWLQYEFAVPLAMILVMAVLARTFYRANVITVYEYLERRFGAGTRLAFSAIFQVSRGLATGVSIYAAAILLSTILGTSLTVAILLVGGISLLYTTMGGIAADVWSDVVQLFVLWIGIFIVLGYVIHYGGGWENLLPLIPEERVHALNWAHGLGDGATFGFWPMVLGGFFLYSSYYGCDQSQIQRVLSTPSLETARRALFINGIGRFPLVLSYILVGFFFAGFLKAVPEFAALVPPEHPDYMIPVFIKHYVPTGITGVLLAAMFAAVMSSIDSAFNSLAAATVQDIYARYVRPEASDRHYLNISRLMTVVWGLLCTGFAFLAGGLAPTVIEGINKIGSVFYGPILAAFLLAILSRRATGVGVIAGLLAGVGVNLVLWLCFEAEVSWLWWNAIGCIVTLGVAVLLGRQASPIEEEPVGRELWRELRRNAHTYGTLTAYFVLIVLISWALGHLGRWLT</sequence>
<evidence type="ECO:0000256" key="1">
    <source>
        <dbReference type="ARBA" id="ARBA00004651"/>
    </source>
</evidence>
<dbReference type="Gene3D" id="1.20.1730.10">
    <property type="entry name" value="Sodium/glucose cotransporter"/>
    <property type="match status" value="1"/>
</dbReference>
<feature type="transmembrane region" description="Helical" evidence="12">
    <location>
        <begin position="460"/>
        <end position="479"/>
    </location>
</feature>
<dbReference type="NCBIfam" id="TIGR00813">
    <property type="entry name" value="sss"/>
    <property type="match status" value="1"/>
</dbReference>
<feature type="transmembrane region" description="Helical" evidence="12">
    <location>
        <begin position="6"/>
        <end position="24"/>
    </location>
</feature>
<feature type="transmembrane region" description="Helical" evidence="12">
    <location>
        <begin position="149"/>
        <end position="170"/>
    </location>
</feature>
<dbReference type="EMBL" id="CP001807">
    <property type="protein sequence ID" value="ACY49262.1"/>
    <property type="molecule type" value="Genomic_DNA"/>
</dbReference>
<accession>D0MEN4</accession>
<feature type="transmembrane region" description="Helical" evidence="12">
    <location>
        <begin position="182"/>
        <end position="201"/>
    </location>
</feature>
<dbReference type="HOGENOM" id="CLU_018808_11_4_10"/>
<feature type="transmembrane region" description="Helical" evidence="12">
    <location>
        <begin position="502"/>
        <end position="522"/>
    </location>
</feature>
<evidence type="ECO:0000256" key="10">
    <source>
        <dbReference type="ARBA" id="ARBA00023201"/>
    </source>
</evidence>
<feature type="transmembrane region" description="Helical" evidence="12">
    <location>
        <begin position="315"/>
        <end position="341"/>
    </location>
</feature>
<proteinExistence type="inferred from homology"/>
<dbReference type="GO" id="GO:0005886">
    <property type="term" value="C:plasma membrane"/>
    <property type="evidence" value="ECO:0007669"/>
    <property type="project" value="UniProtKB-SubCell"/>
</dbReference>
<protein>
    <submittedName>
        <fullName evidence="13">SSS sodium solute transporter superfamily</fullName>
    </submittedName>
</protein>
<dbReference type="GO" id="GO:0015293">
    <property type="term" value="F:symporter activity"/>
    <property type="evidence" value="ECO:0007669"/>
    <property type="project" value="TreeGrafter"/>
</dbReference>
<evidence type="ECO:0000313" key="13">
    <source>
        <dbReference type="EMBL" id="ACY49262.1"/>
    </source>
</evidence>
<keyword evidence="8" id="KW-0406">Ion transport</keyword>
<evidence type="ECO:0000313" key="14">
    <source>
        <dbReference type="Proteomes" id="UP000002221"/>
    </source>
</evidence>
<name>D0MEN4_RHOM4</name>
<evidence type="ECO:0000256" key="9">
    <source>
        <dbReference type="ARBA" id="ARBA00023136"/>
    </source>
</evidence>
<dbReference type="eggNOG" id="COG0591">
    <property type="taxonomic scope" value="Bacteria"/>
</dbReference>
<organism evidence="13 14">
    <name type="scientific">Rhodothermus marinus (strain ATCC 43812 / DSM 4252 / R-10)</name>
    <name type="common">Rhodothermus obamensis</name>
    <dbReference type="NCBI Taxonomy" id="518766"/>
    <lineage>
        <taxon>Bacteria</taxon>
        <taxon>Pseudomonadati</taxon>
        <taxon>Rhodothermota</taxon>
        <taxon>Rhodothermia</taxon>
        <taxon>Rhodothermales</taxon>
        <taxon>Rhodothermaceae</taxon>
        <taxon>Rhodothermus</taxon>
    </lineage>
</organism>
<dbReference type="InterPro" id="IPR001734">
    <property type="entry name" value="Na/solute_symporter"/>
</dbReference>
<evidence type="ECO:0000256" key="8">
    <source>
        <dbReference type="ARBA" id="ARBA00023065"/>
    </source>
</evidence>
<dbReference type="GO" id="GO:0006814">
    <property type="term" value="P:sodium ion transport"/>
    <property type="evidence" value="ECO:0007669"/>
    <property type="project" value="UniProtKB-KW"/>
</dbReference>
<dbReference type="CDD" id="cd11494">
    <property type="entry name" value="SLC5sbd_NIS-like_u2"/>
    <property type="match status" value="1"/>
</dbReference>
<reference evidence="13 14" key="1">
    <citation type="journal article" date="2009" name="Stand. Genomic Sci.">
        <title>Complete genome sequence of Rhodothermus marinus type strain (R-10).</title>
        <authorList>
            <person name="Nolan M."/>
            <person name="Tindall B.J."/>
            <person name="Pomrenke H."/>
            <person name="Lapidus A."/>
            <person name="Copeland A."/>
            <person name="Glavina Del Rio T."/>
            <person name="Lucas S."/>
            <person name="Chen F."/>
            <person name="Tice H."/>
            <person name="Cheng J.F."/>
            <person name="Saunders E."/>
            <person name="Han C."/>
            <person name="Bruce D."/>
            <person name="Goodwin L."/>
            <person name="Chain P."/>
            <person name="Pitluck S."/>
            <person name="Ovchinikova G."/>
            <person name="Pati A."/>
            <person name="Ivanova N."/>
            <person name="Mavromatis K."/>
            <person name="Chen A."/>
            <person name="Palaniappan K."/>
            <person name="Land M."/>
            <person name="Hauser L."/>
            <person name="Chang Y.J."/>
            <person name="Jeffries C.D."/>
            <person name="Brettin T."/>
            <person name="Goker M."/>
            <person name="Bristow J."/>
            <person name="Eisen J.A."/>
            <person name="Markowitz V."/>
            <person name="Hugenholtz P."/>
            <person name="Kyrpides N.C."/>
            <person name="Klenk H.P."/>
            <person name="Detter J.C."/>
        </authorList>
    </citation>
    <scope>NUCLEOTIDE SEQUENCE [LARGE SCALE GENOMIC DNA]</scope>
    <source>
        <strain evidence="14">ATCC 43812 / DSM 4252 / R-10</strain>
    </source>
</reference>
<dbReference type="Pfam" id="PF00474">
    <property type="entry name" value="SSF"/>
    <property type="match status" value="1"/>
</dbReference>
<dbReference type="KEGG" id="rmr:Rmar_2384"/>
<feature type="transmembrane region" description="Helical" evidence="12">
    <location>
        <begin position="434"/>
        <end position="454"/>
    </location>
</feature>
<keyword evidence="4" id="KW-1003">Cell membrane</keyword>
<keyword evidence="9 12" id="KW-0472">Membrane</keyword>
<keyword evidence="3" id="KW-0813">Transport</keyword>
<keyword evidence="5 12" id="KW-0812">Transmembrane</keyword>
<keyword evidence="7" id="KW-0915">Sodium</keyword>
<evidence type="ECO:0000256" key="2">
    <source>
        <dbReference type="ARBA" id="ARBA00006434"/>
    </source>
</evidence>
<dbReference type="InterPro" id="IPR038377">
    <property type="entry name" value="Na/Glc_symporter_sf"/>
</dbReference>
<feature type="transmembrane region" description="Helical" evidence="12">
    <location>
        <begin position="382"/>
        <end position="404"/>
    </location>
</feature>
<dbReference type="OrthoDB" id="9803597at2"/>
<evidence type="ECO:0000256" key="12">
    <source>
        <dbReference type="SAM" id="Phobius"/>
    </source>
</evidence>
<evidence type="ECO:0000256" key="5">
    <source>
        <dbReference type="ARBA" id="ARBA00022692"/>
    </source>
</evidence>